<name>A0A0C3CAK2_HEBCY</name>
<dbReference type="EMBL" id="KN831782">
    <property type="protein sequence ID" value="KIM40606.1"/>
    <property type="molecule type" value="Genomic_DNA"/>
</dbReference>
<proteinExistence type="predicted"/>
<evidence type="ECO:0000313" key="2">
    <source>
        <dbReference type="Proteomes" id="UP000053424"/>
    </source>
</evidence>
<protein>
    <submittedName>
        <fullName evidence="1">Uncharacterized protein</fullName>
    </submittedName>
</protein>
<sequence length="137" mass="16163">MFWRKSRDVAVVRPIDSEIPVKSPADPEFNIPLYKGQFPTASGNPINLFIYTGNKDNKRETQKQYMLFEDLSKRLIKDCEAVYRKDWEKLEEGKRPFDLWNAEGMLIQDQNNFLSSIIKEFDTDDWLVAQFRLYCGT</sequence>
<keyword evidence="2" id="KW-1185">Reference proteome</keyword>
<dbReference type="HOGENOM" id="CLU_1865365_0_0_1"/>
<reference evidence="2" key="2">
    <citation type="submission" date="2015-01" db="EMBL/GenBank/DDBJ databases">
        <title>Evolutionary Origins and Diversification of the Mycorrhizal Mutualists.</title>
        <authorList>
            <consortium name="DOE Joint Genome Institute"/>
            <consortium name="Mycorrhizal Genomics Consortium"/>
            <person name="Kohler A."/>
            <person name="Kuo A."/>
            <person name="Nagy L.G."/>
            <person name="Floudas D."/>
            <person name="Copeland A."/>
            <person name="Barry K.W."/>
            <person name="Cichocki N."/>
            <person name="Veneault-Fourrey C."/>
            <person name="LaButti K."/>
            <person name="Lindquist E.A."/>
            <person name="Lipzen A."/>
            <person name="Lundell T."/>
            <person name="Morin E."/>
            <person name="Murat C."/>
            <person name="Riley R."/>
            <person name="Ohm R."/>
            <person name="Sun H."/>
            <person name="Tunlid A."/>
            <person name="Henrissat B."/>
            <person name="Grigoriev I.V."/>
            <person name="Hibbett D.S."/>
            <person name="Martin F."/>
        </authorList>
    </citation>
    <scope>NUCLEOTIDE SEQUENCE [LARGE SCALE GENOMIC DNA]</scope>
    <source>
        <strain evidence="2">h7</strain>
    </source>
</reference>
<reference evidence="1 2" key="1">
    <citation type="submission" date="2014-04" db="EMBL/GenBank/DDBJ databases">
        <authorList>
            <consortium name="DOE Joint Genome Institute"/>
            <person name="Kuo A."/>
            <person name="Gay G."/>
            <person name="Dore J."/>
            <person name="Kohler A."/>
            <person name="Nagy L.G."/>
            <person name="Floudas D."/>
            <person name="Copeland A."/>
            <person name="Barry K.W."/>
            <person name="Cichocki N."/>
            <person name="Veneault-Fourrey C."/>
            <person name="LaButti K."/>
            <person name="Lindquist E.A."/>
            <person name="Lipzen A."/>
            <person name="Lundell T."/>
            <person name="Morin E."/>
            <person name="Murat C."/>
            <person name="Sun H."/>
            <person name="Tunlid A."/>
            <person name="Henrissat B."/>
            <person name="Grigoriev I.V."/>
            <person name="Hibbett D.S."/>
            <person name="Martin F."/>
            <person name="Nordberg H.P."/>
            <person name="Cantor M.N."/>
            <person name="Hua S.X."/>
        </authorList>
    </citation>
    <scope>NUCLEOTIDE SEQUENCE [LARGE SCALE GENOMIC DNA]</scope>
    <source>
        <strain evidence="2">h7</strain>
    </source>
</reference>
<organism evidence="1 2">
    <name type="scientific">Hebeloma cylindrosporum</name>
    <dbReference type="NCBI Taxonomy" id="76867"/>
    <lineage>
        <taxon>Eukaryota</taxon>
        <taxon>Fungi</taxon>
        <taxon>Dikarya</taxon>
        <taxon>Basidiomycota</taxon>
        <taxon>Agaricomycotina</taxon>
        <taxon>Agaricomycetes</taxon>
        <taxon>Agaricomycetidae</taxon>
        <taxon>Agaricales</taxon>
        <taxon>Agaricineae</taxon>
        <taxon>Hymenogastraceae</taxon>
        <taxon>Hebeloma</taxon>
    </lineage>
</organism>
<dbReference type="AlphaFoldDB" id="A0A0C3CAK2"/>
<accession>A0A0C3CAK2</accession>
<dbReference type="Proteomes" id="UP000053424">
    <property type="component" value="Unassembled WGS sequence"/>
</dbReference>
<gene>
    <name evidence="1" type="ORF">M413DRAFT_165055</name>
</gene>
<evidence type="ECO:0000313" key="1">
    <source>
        <dbReference type="EMBL" id="KIM40606.1"/>
    </source>
</evidence>